<dbReference type="AlphaFoldDB" id="A0A240ELS4"/>
<reference evidence="3" key="1">
    <citation type="submission" date="2016-06" db="EMBL/GenBank/DDBJ databases">
        <authorList>
            <person name="Rodrigo-Torres L."/>
            <person name="Arahal R.D."/>
            <person name="Lucena T."/>
        </authorList>
    </citation>
    <scope>NUCLEOTIDE SEQUENCE [LARGE SCALE GENOMIC DNA]</scope>
    <source>
        <strain evidence="3">CECT8203</strain>
    </source>
</reference>
<evidence type="ECO:0000313" key="2">
    <source>
        <dbReference type="EMBL" id="SNX49574.1"/>
    </source>
</evidence>
<sequence length="255" mass="28250">MNLQTAKSPLSWTILTALVSLTSVSVTADEYQDMSDPLAVYSQAGMGVTNKGINFKFGQAYDTNNDSTMAMHVLEAKGFAADSLGLKGDDRFDSLRYRHFNVDINSGLGSQVDLSWDFDNKVGSASYSLIQALPKMGAVQFYPLAGIGINMADVHSSLIQPSPDYDGSIGYTIPSSFALVGFYSKIEITDDIWLNYNPMYTTQLGGVESFSNFYGWQHEIAASYQLNNRSNLRAFWNFGEVLQGTDFRVEYNNQF</sequence>
<dbReference type="RefSeq" id="WP_096994614.1">
    <property type="nucleotide sequence ID" value="NZ_JBHSII010000011.1"/>
</dbReference>
<protein>
    <submittedName>
        <fullName evidence="2">Uncharacterized protein</fullName>
    </submittedName>
</protein>
<evidence type="ECO:0000313" key="3">
    <source>
        <dbReference type="Proteomes" id="UP000219336"/>
    </source>
</evidence>
<keyword evidence="1" id="KW-0732">Signal</keyword>
<name>A0A240ELS4_9VIBR</name>
<accession>A0A240ELS4</accession>
<feature type="signal peptide" evidence="1">
    <location>
        <begin position="1"/>
        <end position="28"/>
    </location>
</feature>
<proteinExistence type="predicted"/>
<organism evidence="2 3">
    <name type="scientific">Vibrio thalassae</name>
    <dbReference type="NCBI Taxonomy" id="1243014"/>
    <lineage>
        <taxon>Bacteria</taxon>
        <taxon>Pseudomonadati</taxon>
        <taxon>Pseudomonadota</taxon>
        <taxon>Gammaproteobacteria</taxon>
        <taxon>Vibrionales</taxon>
        <taxon>Vibrionaceae</taxon>
        <taxon>Vibrio</taxon>
    </lineage>
</organism>
<evidence type="ECO:0000256" key="1">
    <source>
        <dbReference type="SAM" id="SignalP"/>
    </source>
</evidence>
<gene>
    <name evidence="2" type="ORF">VTH8203_03222</name>
</gene>
<keyword evidence="3" id="KW-1185">Reference proteome</keyword>
<dbReference type="Proteomes" id="UP000219336">
    <property type="component" value="Unassembled WGS sequence"/>
</dbReference>
<dbReference type="OrthoDB" id="5291732at2"/>
<dbReference type="EMBL" id="OANU01000064">
    <property type="protein sequence ID" value="SNX49574.1"/>
    <property type="molecule type" value="Genomic_DNA"/>
</dbReference>
<feature type="chain" id="PRO_5012467181" evidence="1">
    <location>
        <begin position="29"/>
        <end position="255"/>
    </location>
</feature>